<evidence type="ECO:0000313" key="2">
    <source>
        <dbReference type="Proteomes" id="UP000502508"/>
    </source>
</evidence>
<name>A0A6F8Y6W1_9ACTN</name>
<dbReference type="Proteomes" id="UP000502508">
    <property type="component" value="Chromosome"/>
</dbReference>
<proteinExistence type="predicted"/>
<dbReference type="AlphaFoldDB" id="A0A6F8Y6W1"/>
<organism evidence="1 2">
    <name type="scientific">Phytohabitans flavus</name>
    <dbReference type="NCBI Taxonomy" id="1076124"/>
    <lineage>
        <taxon>Bacteria</taxon>
        <taxon>Bacillati</taxon>
        <taxon>Actinomycetota</taxon>
        <taxon>Actinomycetes</taxon>
        <taxon>Micromonosporales</taxon>
        <taxon>Micromonosporaceae</taxon>
    </lineage>
</organism>
<accession>A0A6F8Y6W1</accession>
<protein>
    <submittedName>
        <fullName evidence="1">Uncharacterized protein</fullName>
    </submittedName>
</protein>
<gene>
    <name evidence="1" type="ORF">Pflav_081280</name>
</gene>
<dbReference type="KEGG" id="pfla:Pflav_081280"/>
<evidence type="ECO:0000313" key="1">
    <source>
        <dbReference type="EMBL" id="BCB81718.1"/>
    </source>
</evidence>
<dbReference type="EMBL" id="AP022870">
    <property type="protein sequence ID" value="BCB81718.1"/>
    <property type="molecule type" value="Genomic_DNA"/>
</dbReference>
<sequence>MQLAPFKVNDAGRPVLPVCVAWKPTPTEAFGAMLPLYETLRAVTWPLLGEYVAFQPDVIVCPLGSAKASVQPLTGALLVLVMVIDAVRPLFQALTV</sequence>
<keyword evidence="2" id="KW-1185">Reference proteome</keyword>
<reference evidence="1 2" key="2">
    <citation type="submission" date="2020-03" db="EMBL/GenBank/DDBJ databases">
        <authorList>
            <person name="Ichikawa N."/>
            <person name="Kimura A."/>
            <person name="Kitahashi Y."/>
            <person name="Uohara A."/>
        </authorList>
    </citation>
    <scope>NUCLEOTIDE SEQUENCE [LARGE SCALE GENOMIC DNA]</scope>
    <source>
        <strain evidence="1 2">NBRC 107702</strain>
    </source>
</reference>
<reference evidence="1 2" key="1">
    <citation type="submission" date="2020-03" db="EMBL/GenBank/DDBJ databases">
        <title>Whole genome shotgun sequence of Phytohabitans flavus NBRC 107702.</title>
        <authorList>
            <person name="Komaki H."/>
            <person name="Tamura T."/>
        </authorList>
    </citation>
    <scope>NUCLEOTIDE SEQUENCE [LARGE SCALE GENOMIC DNA]</scope>
    <source>
        <strain evidence="1 2">NBRC 107702</strain>
    </source>
</reference>